<reference evidence="1" key="2">
    <citation type="submission" date="2025-09" db="UniProtKB">
        <authorList>
            <consortium name="Ensembl"/>
        </authorList>
    </citation>
    <scope>IDENTIFICATION</scope>
</reference>
<name>A0A3Q0SUH1_AMPCI</name>
<evidence type="ECO:0000313" key="1">
    <source>
        <dbReference type="Ensembl" id="ENSACIP00000026382.1"/>
    </source>
</evidence>
<proteinExistence type="predicted"/>
<reference evidence="1" key="1">
    <citation type="submission" date="2025-08" db="UniProtKB">
        <authorList>
            <consortium name="Ensembl"/>
        </authorList>
    </citation>
    <scope>IDENTIFICATION</scope>
</reference>
<accession>A0A3Q0SUH1</accession>
<dbReference type="Ensembl" id="ENSACIT00000027075.1">
    <property type="protein sequence ID" value="ENSACIP00000026382.1"/>
    <property type="gene ID" value="ENSACIG00000020458.1"/>
</dbReference>
<keyword evidence="2" id="KW-1185">Reference proteome</keyword>
<dbReference type="Proteomes" id="UP000261340">
    <property type="component" value="Unplaced"/>
</dbReference>
<evidence type="ECO:0000313" key="2">
    <source>
        <dbReference type="Proteomes" id="UP000261340"/>
    </source>
</evidence>
<sequence>MDFKLFGNGLMSVKALGHPGHGSLDRLKRKQLEFFRLVKTFCPLGGCPEGLQLQPP</sequence>
<protein>
    <submittedName>
        <fullName evidence="1">Uncharacterized protein</fullName>
    </submittedName>
</protein>
<organism evidence="1 2">
    <name type="scientific">Amphilophus citrinellus</name>
    <name type="common">Midas cichlid</name>
    <name type="synonym">Cichlasoma citrinellum</name>
    <dbReference type="NCBI Taxonomy" id="61819"/>
    <lineage>
        <taxon>Eukaryota</taxon>
        <taxon>Metazoa</taxon>
        <taxon>Chordata</taxon>
        <taxon>Craniata</taxon>
        <taxon>Vertebrata</taxon>
        <taxon>Euteleostomi</taxon>
        <taxon>Actinopterygii</taxon>
        <taxon>Neopterygii</taxon>
        <taxon>Teleostei</taxon>
        <taxon>Neoteleostei</taxon>
        <taxon>Acanthomorphata</taxon>
        <taxon>Ovalentaria</taxon>
        <taxon>Cichlomorphae</taxon>
        <taxon>Cichliformes</taxon>
        <taxon>Cichlidae</taxon>
        <taxon>New World cichlids</taxon>
        <taxon>Cichlasomatinae</taxon>
        <taxon>Heroini</taxon>
        <taxon>Amphilophus</taxon>
    </lineage>
</organism>
<dbReference type="AlphaFoldDB" id="A0A3Q0SUH1"/>